<dbReference type="Pfam" id="PF07497">
    <property type="entry name" value="Rho_RNA_bind"/>
    <property type="match status" value="1"/>
</dbReference>
<keyword evidence="15" id="KW-1185">Reference proteome</keyword>
<name>A0A842HC57_9BACT</name>
<feature type="compositionally biased region" description="Basic and acidic residues" evidence="12">
    <location>
        <begin position="117"/>
        <end position="126"/>
    </location>
</feature>
<dbReference type="SUPFAM" id="SSF52540">
    <property type="entry name" value="P-loop containing nucleoside triphosphate hydrolases"/>
    <property type="match status" value="1"/>
</dbReference>
<evidence type="ECO:0000256" key="11">
    <source>
        <dbReference type="PROSITE-ProRule" id="PRU01203"/>
    </source>
</evidence>
<dbReference type="InterPro" id="IPR004665">
    <property type="entry name" value="Term_rho"/>
</dbReference>
<comment type="function">
    <text evidence="9">Facilitates transcription termination by a mechanism that involves Rho binding to the nascent RNA, activation of Rho's RNA-dependent ATPase activity, and release of the mRNA from the DNA template.</text>
</comment>
<proteinExistence type="inferred from homology"/>
<evidence type="ECO:0000256" key="10">
    <source>
        <dbReference type="NCBIfam" id="TIGR00767"/>
    </source>
</evidence>
<dbReference type="InterPro" id="IPR041703">
    <property type="entry name" value="Rho_factor_ATP-bd"/>
</dbReference>
<evidence type="ECO:0000256" key="12">
    <source>
        <dbReference type="SAM" id="MobiDB-lite"/>
    </source>
</evidence>
<dbReference type="HAMAP" id="MF_01884">
    <property type="entry name" value="Rho"/>
    <property type="match status" value="1"/>
</dbReference>
<comment type="caution">
    <text evidence="14">The sequence shown here is derived from an EMBL/GenBank/DDBJ whole genome shotgun (WGS) entry which is preliminary data.</text>
</comment>
<feature type="compositionally biased region" description="Basic and acidic residues" evidence="12">
    <location>
        <begin position="32"/>
        <end position="105"/>
    </location>
</feature>
<dbReference type="GO" id="GO:0003723">
    <property type="term" value="F:RNA binding"/>
    <property type="evidence" value="ECO:0007669"/>
    <property type="project" value="UniProtKB-UniRule"/>
</dbReference>
<protein>
    <recommendedName>
        <fullName evidence="9 10">Transcription termination factor Rho</fullName>
        <ecNumber evidence="9 10">3.6.4.-</ecNumber>
    </recommendedName>
    <alternativeName>
        <fullName evidence="9">ATP-dependent helicase Rho</fullName>
    </alternativeName>
</protein>
<dbReference type="NCBIfam" id="NF006886">
    <property type="entry name" value="PRK09376.1"/>
    <property type="match status" value="1"/>
</dbReference>
<dbReference type="Pfam" id="PF00006">
    <property type="entry name" value="ATP-synt_ab"/>
    <property type="match status" value="1"/>
</dbReference>
<sequence>MTPARSRKKRVADDEGDIPQAFSADPDDVDDYGDRQERNRRKDDDERSERDDRDERGGRDDDADERGGNRGRGGRERSDEAHNSGKPAVSDRGDSASEGSERSISGERSSQGGNDNYNRRGDRPDYQNRQGGNDKFNRRDKNQNGKGQHWQPKGNKNFKKGGNPNFQPGGPGNQNQGGPGGKKQKFNKQQRKKGFFQPAGGFAASSDDDYEPPVYDSLLDDETLNSAEAFDALRAEKTSGEAAAINFNEINGLNLPDLEARARELGAEWEGAPSKKKLLRAILEKAGKDATPVRARGIVELAEDGYGFLVYQSEQYRVLAESAFIHSSFIERYGLQRGHIVDALLHPARENESCPFVIGMEKVMDGDPEAVQHLTPFTELVPYYPLERILLECPPDEVDWDNKSMRIVDLLTPIGLGQRGLIVAPPRTGKTVLMQGMAKAITKNRPNVHLIILLIDERPEEVTDFRRQVESAEVICSTFDESAESHVHAAEMVIEKSRRMVESGKDVVILLDSITRLARAYNTLMPSSGKILSGGVEAGALQKPKRFFGSARNIEGGGSLTILGTALVDTGSKMDEVIFEEFKGTGNMELHLDRELVNKRIYPALNFEKSGTRKEELLYHPHEMEKIYGLRRAMKGVPSTEAMEMLINRIKKTKTNAEFLMTMGR</sequence>
<dbReference type="NCBIfam" id="TIGR00767">
    <property type="entry name" value="rho"/>
    <property type="match status" value="1"/>
</dbReference>
<evidence type="ECO:0000256" key="2">
    <source>
        <dbReference type="ARBA" id="ARBA00022741"/>
    </source>
</evidence>
<dbReference type="PROSITE" id="PS51856">
    <property type="entry name" value="RHO_RNA_BD"/>
    <property type="match status" value="1"/>
</dbReference>
<feature type="compositionally biased region" description="Basic residues" evidence="12">
    <location>
        <begin position="182"/>
        <end position="191"/>
    </location>
</feature>
<dbReference type="GO" id="GO:0005524">
    <property type="term" value="F:ATP binding"/>
    <property type="evidence" value="ECO:0007669"/>
    <property type="project" value="UniProtKB-UniRule"/>
</dbReference>
<keyword evidence="1 9" id="KW-0806">Transcription termination</keyword>
<evidence type="ECO:0000256" key="3">
    <source>
        <dbReference type="ARBA" id="ARBA00022801"/>
    </source>
</evidence>
<dbReference type="InterPro" id="IPR003593">
    <property type="entry name" value="AAA+_ATPase"/>
</dbReference>
<dbReference type="GO" id="GO:0004386">
    <property type="term" value="F:helicase activity"/>
    <property type="evidence" value="ECO:0007669"/>
    <property type="project" value="UniProtKB-UniRule"/>
</dbReference>
<dbReference type="Gene3D" id="2.40.50.140">
    <property type="entry name" value="Nucleic acid-binding proteins"/>
    <property type="match status" value="1"/>
</dbReference>
<keyword evidence="7 9" id="KW-0805">Transcription regulation</keyword>
<dbReference type="InterPro" id="IPR011113">
    <property type="entry name" value="Rho_RNA-bd"/>
</dbReference>
<feature type="domain" description="Rho RNA-BD" evidence="13">
    <location>
        <begin position="292"/>
        <end position="367"/>
    </location>
</feature>
<evidence type="ECO:0000256" key="8">
    <source>
        <dbReference type="ARBA" id="ARBA00023163"/>
    </source>
</evidence>
<dbReference type="Gene3D" id="3.40.50.300">
    <property type="entry name" value="P-loop containing nucleotide triphosphate hydrolases"/>
    <property type="match status" value="1"/>
</dbReference>
<dbReference type="GO" id="GO:0006353">
    <property type="term" value="P:DNA-templated transcription termination"/>
    <property type="evidence" value="ECO:0007669"/>
    <property type="project" value="UniProtKB-UniRule"/>
</dbReference>
<evidence type="ECO:0000256" key="6">
    <source>
        <dbReference type="ARBA" id="ARBA00022884"/>
    </source>
</evidence>
<dbReference type="Proteomes" id="UP000546464">
    <property type="component" value="Unassembled WGS sequence"/>
</dbReference>
<organism evidence="14 15">
    <name type="scientific">Ruficoccus amylovorans</name>
    <dbReference type="NCBI Taxonomy" id="1804625"/>
    <lineage>
        <taxon>Bacteria</taxon>
        <taxon>Pseudomonadati</taxon>
        <taxon>Verrucomicrobiota</taxon>
        <taxon>Opitutia</taxon>
        <taxon>Puniceicoccales</taxon>
        <taxon>Cerasicoccaceae</taxon>
        <taxon>Ruficoccus</taxon>
    </lineage>
</organism>
<dbReference type="PANTHER" id="PTHR46425:SF1">
    <property type="entry name" value="TRANSCRIPTION TERMINATION FACTOR RHO"/>
    <property type="match status" value="1"/>
</dbReference>
<comment type="similarity">
    <text evidence="9 11">Belongs to the Rho family.</text>
</comment>
<evidence type="ECO:0000313" key="14">
    <source>
        <dbReference type="EMBL" id="MBC2593197.1"/>
    </source>
</evidence>
<feature type="region of interest" description="Disordered" evidence="12">
    <location>
        <begin position="1"/>
        <end position="191"/>
    </location>
</feature>
<comment type="subunit">
    <text evidence="9">Homohexamer. The homohexamer assembles into an open ring structure.</text>
</comment>
<dbReference type="AlphaFoldDB" id="A0A842HC57"/>
<dbReference type="InterPro" id="IPR012340">
    <property type="entry name" value="NA-bd_OB-fold"/>
</dbReference>
<dbReference type="GO" id="GO:0008186">
    <property type="term" value="F:ATP-dependent activity, acting on RNA"/>
    <property type="evidence" value="ECO:0007669"/>
    <property type="project" value="UniProtKB-UniRule"/>
</dbReference>
<comment type="caution">
    <text evidence="9">Lacks conserved residue(s) required for the propagation of feature annotation.</text>
</comment>
<dbReference type="InterPro" id="IPR000194">
    <property type="entry name" value="ATPase_F1/V1/A1_a/bsu_nucl-bd"/>
</dbReference>
<gene>
    <name evidence="9 14" type="primary">rho</name>
    <name evidence="14" type="ORF">H5P28_02880</name>
</gene>
<keyword evidence="2 9" id="KW-0547">Nucleotide-binding</keyword>
<dbReference type="EMBL" id="JACHVB010000012">
    <property type="protein sequence ID" value="MBC2593197.1"/>
    <property type="molecule type" value="Genomic_DNA"/>
</dbReference>
<evidence type="ECO:0000313" key="15">
    <source>
        <dbReference type="Proteomes" id="UP000546464"/>
    </source>
</evidence>
<keyword evidence="5 9" id="KW-0067">ATP-binding</keyword>
<dbReference type="EC" id="3.6.4.-" evidence="9 10"/>
<dbReference type="SUPFAM" id="SSF50249">
    <property type="entry name" value="Nucleic acid-binding proteins"/>
    <property type="match status" value="1"/>
</dbReference>
<keyword evidence="3 9" id="KW-0378">Hydrolase</keyword>
<evidence type="ECO:0000256" key="1">
    <source>
        <dbReference type="ARBA" id="ARBA00022472"/>
    </source>
</evidence>
<keyword evidence="4 9" id="KW-0347">Helicase</keyword>
<feature type="binding site" evidence="9">
    <location>
        <begin position="415"/>
        <end position="420"/>
    </location>
    <ligand>
        <name>ATP</name>
        <dbReference type="ChEBI" id="CHEBI:30616"/>
    </ligand>
</feature>
<evidence type="ECO:0000256" key="5">
    <source>
        <dbReference type="ARBA" id="ARBA00022840"/>
    </source>
</evidence>
<dbReference type="CDD" id="cd01128">
    <property type="entry name" value="rho_factor_C"/>
    <property type="match status" value="1"/>
</dbReference>
<dbReference type="GO" id="GO:0016787">
    <property type="term" value="F:hydrolase activity"/>
    <property type="evidence" value="ECO:0007669"/>
    <property type="project" value="UniProtKB-KW"/>
</dbReference>
<evidence type="ECO:0000256" key="4">
    <source>
        <dbReference type="ARBA" id="ARBA00022806"/>
    </source>
</evidence>
<feature type="binding site" evidence="9">
    <location>
        <position position="458"/>
    </location>
    <ligand>
        <name>ATP</name>
        <dbReference type="ChEBI" id="CHEBI:30616"/>
    </ligand>
</feature>
<feature type="compositionally biased region" description="Low complexity" evidence="12">
    <location>
        <begin position="152"/>
        <end position="168"/>
    </location>
</feature>
<keyword evidence="6 9" id="KW-0694">RNA-binding</keyword>
<keyword evidence="8 9" id="KW-0804">Transcription</keyword>
<feature type="compositionally biased region" description="Basic residues" evidence="12">
    <location>
        <begin position="1"/>
        <end position="10"/>
    </location>
</feature>
<evidence type="ECO:0000256" key="9">
    <source>
        <dbReference type="HAMAP-Rule" id="MF_01884"/>
    </source>
</evidence>
<feature type="compositionally biased region" description="Gly residues" evidence="12">
    <location>
        <begin position="169"/>
        <end position="181"/>
    </location>
</feature>
<dbReference type="InterPro" id="IPR027417">
    <property type="entry name" value="P-loop_NTPase"/>
</dbReference>
<dbReference type="SMART" id="SM00382">
    <property type="entry name" value="AAA"/>
    <property type="match status" value="1"/>
</dbReference>
<dbReference type="PANTHER" id="PTHR46425">
    <property type="entry name" value="TRANSCRIPTION TERMINATION FACTOR RHO"/>
    <property type="match status" value="1"/>
</dbReference>
<reference evidence="14 15" key="1">
    <citation type="submission" date="2020-07" db="EMBL/GenBank/DDBJ databases">
        <authorList>
            <person name="Feng X."/>
        </authorList>
    </citation>
    <scope>NUCLEOTIDE SEQUENCE [LARGE SCALE GENOMIC DNA]</scope>
    <source>
        <strain evidence="14 15">JCM31066</strain>
    </source>
</reference>
<evidence type="ECO:0000259" key="13">
    <source>
        <dbReference type="PROSITE" id="PS51856"/>
    </source>
</evidence>
<accession>A0A842HC57</accession>
<evidence type="ECO:0000256" key="7">
    <source>
        <dbReference type="ARBA" id="ARBA00023015"/>
    </source>
</evidence>
<feature type="binding site" evidence="9">
    <location>
        <begin position="427"/>
        <end position="432"/>
    </location>
    <ligand>
        <name>ATP</name>
        <dbReference type="ChEBI" id="CHEBI:30616"/>
    </ligand>
</feature>